<comment type="caution">
    <text evidence="2">The sequence shown here is derived from an EMBL/GenBank/DDBJ whole genome shotgun (WGS) entry which is preliminary data.</text>
</comment>
<proteinExistence type="predicted"/>
<sequence>MRSIEDRASSLTSRELEALVRYETAGQRRAQVIRLLVAQLRRQRADAAEERSRPGGYRPAPRSGTDRQGEG</sequence>
<evidence type="ECO:0008006" key="4">
    <source>
        <dbReference type="Google" id="ProtNLM"/>
    </source>
</evidence>
<gene>
    <name evidence="2" type="ORF">V2S66_30240</name>
</gene>
<feature type="region of interest" description="Disordered" evidence="1">
    <location>
        <begin position="43"/>
        <end position="71"/>
    </location>
</feature>
<accession>A0ABU7PK75</accession>
<feature type="compositionally biased region" description="Basic and acidic residues" evidence="1">
    <location>
        <begin position="43"/>
        <end position="53"/>
    </location>
</feature>
<reference evidence="2 3" key="1">
    <citation type="submission" date="2023-12" db="EMBL/GenBank/DDBJ databases">
        <title>Streptomyces sp. V4-01.</title>
        <authorList>
            <person name="Somphong A."/>
            <person name="Phongsopitanun W."/>
        </authorList>
    </citation>
    <scope>NUCLEOTIDE SEQUENCE [LARGE SCALE GENOMIC DNA]</scope>
    <source>
        <strain evidence="2 3">V4-01</strain>
    </source>
</reference>
<evidence type="ECO:0000313" key="2">
    <source>
        <dbReference type="EMBL" id="MEE4546233.1"/>
    </source>
</evidence>
<name>A0ABU7PK75_9ACTN</name>
<dbReference type="EMBL" id="JAZEWV010000042">
    <property type="protein sequence ID" value="MEE4546233.1"/>
    <property type="molecule type" value="Genomic_DNA"/>
</dbReference>
<keyword evidence="3" id="KW-1185">Reference proteome</keyword>
<dbReference type="Proteomes" id="UP001344658">
    <property type="component" value="Unassembled WGS sequence"/>
</dbReference>
<organism evidence="2 3">
    <name type="scientific">Actinacidiphila polyblastidii</name>
    <dbReference type="NCBI Taxonomy" id="3110430"/>
    <lineage>
        <taxon>Bacteria</taxon>
        <taxon>Bacillati</taxon>
        <taxon>Actinomycetota</taxon>
        <taxon>Actinomycetes</taxon>
        <taxon>Kitasatosporales</taxon>
        <taxon>Streptomycetaceae</taxon>
        <taxon>Actinacidiphila</taxon>
    </lineage>
</organism>
<dbReference type="RefSeq" id="WP_330799937.1">
    <property type="nucleotide sequence ID" value="NZ_JAZEWV010000042.1"/>
</dbReference>
<protein>
    <recommendedName>
        <fullName evidence="4">Transposase</fullName>
    </recommendedName>
</protein>
<evidence type="ECO:0000256" key="1">
    <source>
        <dbReference type="SAM" id="MobiDB-lite"/>
    </source>
</evidence>
<evidence type="ECO:0000313" key="3">
    <source>
        <dbReference type="Proteomes" id="UP001344658"/>
    </source>
</evidence>